<evidence type="ECO:0000313" key="3">
    <source>
        <dbReference type="Proteomes" id="UP000837857"/>
    </source>
</evidence>
<accession>A0ABN8I0N1</accession>
<sequence length="121" mass="12807">MKVGGNVKRELSGGGWFVRGHCCLVPAASLSAAAARWRGGPPPGARIRAEPLSDALNAHISPSSNKQPSTSAPTNAPSPSGDESREDAERSTSEVTGQHPLKAYAPGLRYVNHLRYNIESY</sequence>
<evidence type="ECO:0000256" key="1">
    <source>
        <dbReference type="SAM" id="MobiDB-lite"/>
    </source>
</evidence>
<feature type="non-terminal residue" evidence="2">
    <location>
        <position position="121"/>
    </location>
</feature>
<dbReference type="EMBL" id="OW152826">
    <property type="protein sequence ID" value="CAH2042324.1"/>
    <property type="molecule type" value="Genomic_DNA"/>
</dbReference>
<proteinExistence type="predicted"/>
<dbReference type="Proteomes" id="UP000837857">
    <property type="component" value="Chromosome 14"/>
</dbReference>
<evidence type="ECO:0000313" key="2">
    <source>
        <dbReference type="EMBL" id="CAH2042324.1"/>
    </source>
</evidence>
<keyword evidence="3" id="KW-1185">Reference proteome</keyword>
<name>A0ABN8I0N1_9NEOP</name>
<feature type="compositionally biased region" description="Low complexity" evidence="1">
    <location>
        <begin position="68"/>
        <end position="80"/>
    </location>
</feature>
<feature type="region of interest" description="Disordered" evidence="1">
    <location>
        <begin position="34"/>
        <end position="102"/>
    </location>
</feature>
<organism evidence="2 3">
    <name type="scientific">Iphiclides podalirius</name>
    <name type="common">scarce swallowtail</name>
    <dbReference type="NCBI Taxonomy" id="110791"/>
    <lineage>
        <taxon>Eukaryota</taxon>
        <taxon>Metazoa</taxon>
        <taxon>Ecdysozoa</taxon>
        <taxon>Arthropoda</taxon>
        <taxon>Hexapoda</taxon>
        <taxon>Insecta</taxon>
        <taxon>Pterygota</taxon>
        <taxon>Neoptera</taxon>
        <taxon>Endopterygota</taxon>
        <taxon>Lepidoptera</taxon>
        <taxon>Glossata</taxon>
        <taxon>Ditrysia</taxon>
        <taxon>Papilionoidea</taxon>
        <taxon>Papilionidae</taxon>
        <taxon>Papilioninae</taxon>
        <taxon>Iphiclides</taxon>
    </lineage>
</organism>
<reference evidence="2" key="1">
    <citation type="submission" date="2022-03" db="EMBL/GenBank/DDBJ databases">
        <authorList>
            <person name="Martin H S."/>
        </authorList>
    </citation>
    <scope>NUCLEOTIDE SEQUENCE</scope>
</reference>
<protein>
    <submittedName>
        <fullName evidence="2">Uncharacterized protein</fullName>
    </submittedName>
</protein>
<gene>
    <name evidence="2" type="ORF">IPOD504_LOCUS3739</name>
</gene>